<evidence type="ECO:0000313" key="5">
    <source>
        <dbReference type="Proteomes" id="UP000581087"/>
    </source>
</evidence>
<accession>A0A4Q2M6E8</accession>
<evidence type="ECO:0000313" key="3">
    <source>
        <dbReference type="EMBL" id="RXZ85362.1"/>
    </source>
</evidence>
<evidence type="ECO:0000313" key="4">
    <source>
        <dbReference type="Proteomes" id="UP000292686"/>
    </source>
</evidence>
<dbReference type="EMBL" id="SDPM01000011">
    <property type="protein sequence ID" value="RXZ85254.1"/>
    <property type="molecule type" value="Genomic_DNA"/>
</dbReference>
<gene>
    <name evidence="1" type="ORF">BJ972_001531</name>
    <name evidence="3" type="ORF">ESP50_15640</name>
    <name evidence="2" type="ORF">ESP50_16235</name>
</gene>
<keyword evidence="4" id="KW-1185">Reference proteome</keyword>
<dbReference type="Proteomes" id="UP000581087">
    <property type="component" value="Unassembled WGS sequence"/>
</dbReference>
<dbReference type="Proteomes" id="UP000292686">
    <property type="component" value="Unassembled WGS sequence"/>
</dbReference>
<dbReference type="AlphaFoldDB" id="A0A4Q2M6E8"/>
<dbReference type="OrthoDB" id="4909190at2"/>
<sequence>MADDRLLHAINRLRHLLEGSPEHASDVIRREGAGAPPVPGALRFVPEGSAPADEATVVYRGDLAAAGGEITLGDDVFVQFETYAAGGYIGVGCPTVFSVTDDVDRAMLVRDAAHAERTGEFPAHVLHPLATILGQDDWIRGTTASVDDGASPTPPSDVVDVGASVAHQREAFSGDEAALVGGYIAAATVLRAATGRFTEPIRVRGFGGAASVARRRPGDHSLVVLDVGERSYVADAVTGGLCAVPAAIADVVGASVRGDVDDALLRRAGATDVDTVLAAVRAALGGTARVSAEEPSHD</sequence>
<dbReference type="EMBL" id="SDPM01000010">
    <property type="protein sequence ID" value="RXZ85362.1"/>
    <property type="molecule type" value="Genomic_DNA"/>
</dbReference>
<reference evidence="3 4" key="1">
    <citation type="submission" date="2019-01" db="EMBL/GenBank/DDBJ databases">
        <title>Agromyces.</title>
        <authorList>
            <person name="Li J."/>
        </authorList>
    </citation>
    <scope>NUCLEOTIDE SEQUENCE [LARGE SCALE GENOMIC DNA]</scope>
    <source>
        <strain evidence="3 4">DSM 23870</strain>
    </source>
</reference>
<name>A0A4Q2M6E8_9MICO</name>
<evidence type="ECO:0000313" key="2">
    <source>
        <dbReference type="EMBL" id="RXZ85254.1"/>
    </source>
</evidence>
<reference evidence="1 5" key="2">
    <citation type="submission" date="2020-07" db="EMBL/GenBank/DDBJ databases">
        <title>Sequencing the genomes of 1000 actinobacteria strains.</title>
        <authorList>
            <person name="Klenk H.-P."/>
        </authorList>
    </citation>
    <scope>NUCLEOTIDE SEQUENCE [LARGE SCALE GENOMIC DNA]</scope>
    <source>
        <strain evidence="1 5">DSM 23870</strain>
    </source>
</reference>
<organism evidence="3 4">
    <name type="scientific">Agromyces atrinae</name>
    <dbReference type="NCBI Taxonomy" id="592376"/>
    <lineage>
        <taxon>Bacteria</taxon>
        <taxon>Bacillati</taxon>
        <taxon>Actinomycetota</taxon>
        <taxon>Actinomycetes</taxon>
        <taxon>Micrococcales</taxon>
        <taxon>Microbacteriaceae</taxon>
        <taxon>Agromyces</taxon>
    </lineage>
</organism>
<protein>
    <submittedName>
        <fullName evidence="3">Uncharacterized protein</fullName>
    </submittedName>
</protein>
<evidence type="ECO:0000313" key="1">
    <source>
        <dbReference type="EMBL" id="NYD67012.1"/>
    </source>
</evidence>
<dbReference type="EMBL" id="JACCBI010000001">
    <property type="protein sequence ID" value="NYD67012.1"/>
    <property type="molecule type" value="Genomic_DNA"/>
</dbReference>
<proteinExistence type="predicted"/>
<comment type="caution">
    <text evidence="3">The sequence shown here is derived from an EMBL/GenBank/DDBJ whole genome shotgun (WGS) entry which is preliminary data.</text>
</comment>
<dbReference type="RefSeq" id="WP_129176851.1">
    <property type="nucleotide sequence ID" value="NZ_JACCBI010000001.1"/>
</dbReference>